<keyword evidence="3" id="KW-1185">Reference proteome</keyword>
<evidence type="ECO:0000313" key="2">
    <source>
        <dbReference type="EMBL" id="PQQ20844.1"/>
    </source>
</evidence>
<dbReference type="PROSITE" id="PS51532">
    <property type="entry name" value="PITH"/>
    <property type="match status" value="1"/>
</dbReference>
<comment type="caution">
    <text evidence="2">The sequence shown here is derived from an EMBL/GenBank/DDBJ whole genome shotgun (WGS) entry which is preliminary data.</text>
</comment>
<dbReference type="InterPro" id="IPR008979">
    <property type="entry name" value="Galactose-bd-like_sf"/>
</dbReference>
<dbReference type="InterPro" id="IPR010400">
    <property type="entry name" value="PITH_dom"/>
</dbReference>
<name>A0A314ZTT3_PRUYE</name>
<dbReference type="STRING" id="2094558.A0A314ZTT3"/>
<dbReference type="Pfam" id="PF06201">
    <property type="entry name" value="PITH"/>
    <property type="match status" value="1"/>
</dbReference>
<sequence>MKLELQRTLKLEPTFRDGIDFSDVLGMQAIQEWDLVENFQGVLEYQTRYSKFQNMASTTLHFPDSLGGDTTKSTLYTCFKP</sequence>
<dbReference type="Proteomes" id="UP000250321">
    <property type="component" value="Unassembled WGS sequence"/>
</dbReference>
<dbReference type="OrthoDB" id="2635at2759"/>
<dbReference type="AlphaFoldDB" id="A0A314ZTT3"/>
<evidence type="ECO:0000259" key="1">
    <source>
        <dbReference type="PROSITE" id="PS51532"/>
    </source>
</evidence>
<organism evidence="2 3">
    <name type="scientific">Prunus yedoensis var. nudiflora</name>
    <dbReference type="NCBI Taxonomy" id="2094558"/>
    <lineage>
        <taxon>Eukaryota</taxon>
        <taxon>Viridiplantae</taxon>
        <taxon>Streptophyta</taxon>
        <taxon>Embryophyta</taxon>
        <taxon>Tracheophyta</taxon>
        <taxon>Spermatophyta</taxon>
        <taxon>Magnoliopsida</taxon>
        <taxon>eudicotyledons</taxon>
        <taxon>Gunneridae</taxon>
        <taxon>Pentapetalae</taxon>
        <taxon>rosids</taxon>
        <taxon>fabids</taxon>
        <taxon>Rosales</taxon>
        <taxon>Rosaceae</taxon>
        <taxon>Amygdaloideae</taxon>
        <taxon>Amygdaleae</taxon>
        <taxon>Prunus</taxon>
    </lineage>
</organism>
<dbReference type="SUPFAM" id="SSF49785">
    <property type="entry name" value="Galactose-binding domain-like"/>
    <property type="match status" value="1"/>
</dbReference>
<protein>
    <submittedName>
        <fullName evidence="2">PITH domain-containing protein 1</fullName>
    </submittedName>
</protein>
<feature type="domain" description="PITH" evidence="1">
    <location>
        <begin position="1"/>
        <end position="81"/>
    </location>
</feature>
<accession>A0A314ZTT3</accession>
<dbReference type="GO" id="GO:0005737">
    <property type="term" value="C:cytoplasm"/>
    <property type="evidence" value="ECO:0007669"/>
    <property type="project" value="UniProtKB-ARBA"/>
</dbReference>
<dbReference type="InterPro" id="IPR037047">
    <property type="entry name" value="PITH_dom_sf"/>
</dbReference>
<gene>
    <name evidence="2" type="ORF">Pyn_25115</name>
</gene>
<evidence type="ECO:0000313" key="3">
    <source>
        <dbReference type="Proteomes" id="UP000250321"/>
    </source>
</evidence>
<reference evidence="2 3" key="1">
    <citation type="submission" date="2018-02" db="EMBL/GenBank/DDBJ databases">
        <title>Draft genome of wild Prunus yedoensis var. nudiflora.</title>
        <authorList>
            <person name="Baek S."/>
            <person name="Kim J.-H."/>
            <person name="Choi K."/>
            <person name="Kim G.-B."/>
            <person name="Cho A."/>
            <person name="Jang H."/>
            <person name="Shin C.-H."/>
            <person name="Yu H.-J."/>
            <person name="Mun J.-H."/>
        </authorList>
    </citation>
    <scope>NUCLEOTIDE SEQUENCE [LARGE SCALE GENOMIC DNA]</scope>
    <source>
        <strain evidence="3">cv. Jeju island</strain>
        <tissue evidence="2">Leaf</tissue>
    </source>
</reference>
<dbReference type="Gene3D" id="2.60.120.470">
    <property type="entry name" value="PITH domain"/>
    <property type="match status" value="1"/>
</dbReference>
<proteinExistence type="predicted"/>
<dbReference type="EMBL" id="PJQY01000025">
    <property type="protein sequence ID" value="PQQ20844.1"/>
    <property type="molecule type" value="Genomic_DNA"/>
</dbReference>